<name>A0ABT2M7V0_9MYCO</name>
<accession>A0ABT2M7V0</accession>
<evidence type="ECO:0000313" key="1">
    <source>
        <dbReference type="EMBL" id="MCT7658343.1"/>
    </source>
</evidence>
<organism evidence="1 2">
    <name type="scientific">Mycobacterium deserti</name>
    <dbReference type="NCBI Taxonomy" id="2978347"/>
    <lineage>
        <taxon>Bacteria</taxon>
        <taxon>Bacillati</taxon>
        <taxon>Actinomycetota</taxon>
        <taxon>Actinomycetes</taxon>
        <taxon>Mycobacteriales</taxon>
        <taxon>Mycobacteriaceae</taxon>
        <taxon>Mycobacterium</taxon>
    </lineage>
</organism>
<sequence length="107" mass="11568">MVLLAMDGAGVATFTDALNDAVRLGSSRLEHGGMMHEFVMHAGAADIEMGEDRVVWRLDRTKAVEIVDDLTVIKNTDGPGHNYVDISSPTNTLVLSRDEYVNVAPPS</sequence>
<keyword evidence="2" id="KW-1185">Reference proteome</keyword>
<evidence type="ECO:0000313" key="2">
    <source>
        <dbReference type="Proteomes" id="UP001206639"/>
    </source>
</evidence>
<proteinExistence type="predicted"/>
<gene>
    <name evidence="1" type="ORF">N4S67_07910</name>
</gene>
<dbReference type="Proteomes" id="UP001206639">
    <property type="component" value="Unassembled WGS sequence"/>
</dbReference>
<reference evidence="2" key="1">
    <citation type="submission" date="2023-07" db="EMBL/GenBank/DDBJ databases">
        <authorList>
            <person name="Deng Y."/>
            <person name="Zhang Y.-Q."/>
        </authorList>
    </citation>
    <scope>NUCLEOTIDE SEQUENCE [LARGE SCALE GENOMIC DNA]</scope>
    <source>
        <strain evidence="2">CPCC 205710</strain>
    </source>
</reference>
<comment type="caution">
    <text evidence="1">The sequence shown here is derived from an EMBL/GenBank/DDBJ whole genome shotgun (WGS) entry which is preliminary data.</text>
</comment>
<dbReference type="EMBL" id="JAODWD010000002">
    <property type="protein sequence ID" value="MCT7658343.1"/>
    <property type="molecule type" value="Genomic_DNA"/>
</dbReference>
<protein>
    <submittedName>
        <fullName evidence="1">Uncharacterized protein</fullName>
    </submittedName>
</protein>